<protein>
    <recommendedName>
        <fullName evidence="4">HpcH/HpaI aldolase/citrate lyase domain-containing protein</fullName>
    </recommendedName>
</protein>
<dbReference type="EMBL" id="JAERWL010000007">
    <property type="protein sequence ID" value="MBM9476338.1"/>
    <property type="molecule type" value="Genomic_DNA"/>
</dbReference>
<dbReference type="GO" id="GO:0046872">
    <property type="term" value="F:metal ion binding"/>
    <property type="evidence" value="ECO:0007669"/>
    <property type="project" value="UniProtKB-KW"/>
</dbReference>
<dbReference type="AlphaFoldDB" id="A0A939C044"/>
<sequence length="253" mass="27011">MRRNRVRDLLAQDEQVVTGWVTTGSSYAAEVVAHSGVDAVTLDLQHGMFDVPQAIACLQAVSTTSAVPLVRCRSHDAADIGHLLDAGAYGIICPNVDTDEQAQALVRACRYPPTGRRSLGPSRGVLYGGADYPQHADDTVLVIPMIESVRAVENLDAILAVDGVDAVFVGPTDLSWDAGLPPTSATVADELADLLRHIVDRARAASVPAGIFSLTPDQGRQFAEWGYRLIAPGTDMMMLRAATERAVAVLRRV</sequence>
<feature type="domain" description="HpcH/HpaI aldolase/citrate lyase" evidence="4">
    <location>
        <begin position="20"/>
        <end position="240"/>
    </location>
</feature>
<reference evidence="5" key="1">
    <citation type="submission" date="2021-01" db="EMBL/GenBank/DDBJ databases">
        <title>KCTC 19127 draft genome.</title>
        <authorList>
            <person name="An D."/>
        </authorList>
    </citation>
    <scope>NUCLEOTIDE SEQUENCE</scope>
    <source>
        <strain evidence="5">KCTC 19127</strain>
    </source>
</reference>
<dbReference type="PANTHER" id="PTHR30502:SF0">
    <property type="entry name" value="PHOSPHOENOLPYRUVATE CARBOXYLASE FAMILY PROTEIN"/>
    <property type="match status" value="1"/>
</dbReference>
<comment type="similarity">
    <text evidence="1">Belongs to the HpcH/HpaI aldolase family.</text>
</comment>
<evidence type="ECO:0000256" key="1">
    <source>
        <dbReference type="ARBA" id="ARBA00005568"/>
    </source>
</evidence>
<proteinExistence type="inferred from homology"/>
<dbReference type="GO" id="GO:0016832">
    <property type="term" value="F:aldehyde-lyase activity"/>
    <property type="evidence" value="ECO:0007669"/>
    <property type="project" value="TreeGrafter"/>
</dbReference>
<keyword evidence="6" id="KW-1185">Reference proteome</keyword>
<evidence type="ECO:0000256" key="2">
    <source>
        <dbReference type="ARBA" id="ARBA00022723"/>
    </source>
</evidence>
<dbReference type="Gene3D" id="3.20.20.60">
    <property type="entry name" value="Phosphoenolpyruvate-binding domains"/>
    <property type="match status" value="1"/>
</dbReference>
<dbReference type="Pfam" id="PF03328">
    <property type="entry name" value="HpcH_HpaI"/>
    <property type="match status" value="1"/>
</dbReference>
<dbReference type="InterPro" id="IPR040442">
    <property type="entry name" value="Pyrv_kinase-like_dom_sf"/>
</dbReference>
<evidence type="ECO:0000256" key="3">
    <source>
        <dbReference type="ARBA" id="ARBA00023239"/>
    </source>
</evidence>
<evidence type="ECO:0000259" key="4">
    <source>
        <dbReference type="Pfam" id="PF03328"/>
    </source>
</evidence>
<evidence type="ECO:0000313" key="6">
    <source>
        <dbReference type="Proteomes" id="UP000663801"/>
    </source>
</evidence>
<organism evidence="5 6">
    <name type="scientific">Nakamurella flavida</name>
    <dbReference type="NCBI Taxonomy" id="363630"/>
    <lineage>
        <taxon>Bacteria</taxon>
        <taxon>Bacillati</taxon>
        <taxon>Actinomycetota</taxon>
        <taxon>Actinomycetes</taxon>
        <taxon>Nakamurellales</taxon>
        <taxon>Nakamurellaceae</taxon>
        <taxon>Nakamurella</taxon>
    </lineage>
</organism>
<keyword evidence="2" id="KW-0479">Metal-binding</keyword>
<dbReference type="RefSeq" id="WP_205256456.1">
    <property type="nucleotide sequence ID" value="NZ_BAAAPV010000001.1"/>
</dbReference>
<evidence type="ECO:0000313" key="5">
    <source>
        <dbReference type="EMBL" id="MBM9476338.1"/>
    </source>
</evidence>
<keyword evidence="3" id="KW-0456">Lyase</keyword>
<gene>
    <name evidence="5" type="ORF">JL107_07785</name>
</gene>
<dbReference type="InterPro" id="IPR015813">
    <property type="entry name" value="Pyrv/PenolPyrv_kinase-like_dom"/>
</dbReference>
<name>A0A939C044_9ACTN</name>
<dbReference type="PANTHER" id="PTHR30502">
    <property type="entry name" value="2-KETO-3-DEOXY-L-RHAMNONATE ALDOLASE"/>
    <property type="match status" value="1"/>
</dbReference>
<comment type="caution">
    <text evidence="5">The sequence shown here is derived from an EMBL/GenBank/DDBJ whole genome shotgun (WGS) entry which is preliminary data.</text>
</comment>
<dbReference type="InterPro" id="IPR050251">
    <property type="entry name" value="HpcH-HpaI_aldolase"/>
</dbReference>
<dbReference type="Proteomes" id="UP000663801">
    <property type="component" value="Unassembled WGS sequence"/>
</dbReference>
<accession>A0A939C044</accession>
<dbReference type="GO" id="GO:0005737">
    <property type="term" value="C:cytoplasm"/>
    <property type="evidence" value="ECO:0007669"/>
    <property type="project" value="TreeGrafter"/>
</dbReference>
<dbReference type="InterPro" id="IPR005000">
    <property type="entry name" value="Aldolase/citrate-lyase_domain"/>
</dbReference>
<dbReference type="SUPFAM" id="SSF51621">
    <property type="entry name" value="Phosphoenolpyruvate/pyruvate domain"/>
    <property type="match status" value="1"/>
</dbReference>